<proteinExistence type="predicted"/>
<comment type="caution">
    <text evidence="2">The sequence shown here is derived from an EMBL/GenBank/DDBJ whole genome shotgun (WGS) entry which is preliminary data.</text>
</comment>
<protein>
    <submittedName>
        <fullName evidence="2">Uncharacterized protein</fullName>
    </submittedName>
</protein>
<feature type="region of interest" description="Disordered" evidence="1">
    <location>
        <begin position="99"/>
        <end position="121"/>
    </location>
</feature>
<evidence type="ECO:0000256" key="1">
    <source>
        <dbReference type="SAM" id="MobiDB-lite"/>
    </source>
</evidence>
<evidence type="ECO:0000313" key="3">
    <source>
        <dbReference type="Proteomes" id="UP000191612"/>
    </source>
</evidence>
<reference evidence="3" key="1">
    <citation type="journal article" date="2017" name="Nat. Microbiol.">
        <title>Global analysis of biosynthetic gene clusters reveals vast potential of secondary metabolite production in Penicillium species.</title>
        <authorList>
            <person name="Nielsen J.C."/>
            <person name="Grijseels S."/>
            <person name="Prigent S."/>
            <person name="Ji B."/>
            <person name="Dainat J."/>
            <person name="Nielsen K.F."/>
            <person name="Frisvad J.C."/>
            <person name="Workman M."/>
            <person name="Nielsen J."/>
        </authorList>
    </citation>
    <scope>NUCLEOTIDE SEQUENCE [LARGE SCALE GENOMIC DNA]</scope>
    <source>
        <strain evidence="3">IBT 29525</strain>
    </source>
</reference>
<dbReference type="EMBL" id="MDYO01000076">
    <property type="protein sequence ID" value="OQD87891.1"/>
    <property type="molecule type" value="Genomic_DNA"/>
</dbReference>
<accession>A0A1V6QF95</accession>
<organism evidence="2 3">
    <name type="scientific">Penicillium solitum</name>
    <dbReference type="NCBI Taxonomy" id="60172"/>
    <lineage>
        <taxon>Eukaryota</taxon>
        <taxon>Fungi</taxon>
        <taxon>Dikarya</taxon>
        <taxon>Ascomycota</taxon>
        <taxon>Pezizomycotina</taxon>
        <taxon>Eurotiomycetes</taxon>
        <taxon>Eurotiomycetidae</taxon>
        <taxon>Eurotiales</taxon>
        <taxon>Aspergillaceae</taxon>
        <taxon>Penicillium</taxon>
    </lineage>
</organism>
<keyword evidence="3" id="KW-1185">Reference proteome</keyword>
<name>A0A1V6QF95_9EURO</name>
<dbReference type="Proteomes" id="UP000191612">
    <property type="component" value="Unassembled WGS sequence"/>
</dbReference>
<gene>
    <name evidence="2" type="ORF">PENSOL_c076G09731</name>
</gene>
<dbReference type="AlphaFoldDB" id="A0A1V6QF95"/>
<evidence type="ECO:0000313" key="2">
    <source>
        <dbReference type="EMBL" id="OQD87891.1"/>
    </source>
</evidence>
<sequence length="217" mass="24186">MPRPQPPPLCDCLAQTTQAFNSFPNFSTRSSDTYYIPLDEVLLLGDALVKHWKLLRGCTVTDTHLDARMRQKMIDGVIKMLTLYEAAVTFMLGSWVESQESNGGGIDRFNNPSSIRDRSSDNSAEIKPTVIVTKVKVSVGVLQLDSPEAAFLTGRVLREATTRLGKMMHDMEEVMGIVGYKANPSEGNDNLEELRQLTPWLQRILGRIEESGVTIPM</sequence>